<dbReference type="InterPro" id="IPR020846">
    <property type="entry name" value="MFS_dom"/>
</dbReference>
<feature type="domain" description="Major facilitator superfamily (MFS) profile" evidence="8">
    <location>
        <begin position="27"/>
        <end position="482"/>
    </location>
</feature>
<dbReference type="Pfam" id="PF07690">
    <property type="entry name" value="MFS_1"/>
    <property type="match status" value="2"/>
</dbReference>
<feature type="transmembrane region" description="Helical" evidence="7">
    <location>
        <begin position="377"/>
        <end position="401"/>
    </location>
</feature>
<evidence type="ECO:0000313" key="9">
    <source>
        <dbReference type="EMBL" id="AWO82940.1"/>
    </source>
</evidence>
<evidence type="ECO:0000259" key="8">
    <source>
        <dbReference type="PROSITE" id="PS50850"/>
    </source>
</evidence>
<gene>
    <name evidence="9" type="ORF">DLJ61_04750</name>
</gene>
<evidence type="ECO:0000313" key="10">
    <source>
        <dbReference type="Proteomes" id="UP000247118"/>
    </source>
</evidence>
<dbReference type="SUPFAM" id="SSF103473">
    <property type="entry name" value="MFS general substrate transporter"/>
    <property type="match status" value="2"/>
</dbReference>
<feature type="region of interest" description="Disordered" evidence="6">
    <location>
        <begin position="1"/>
        <end position="20"/>
    </location>
</feature>
<feature type="transmembrane region" description="Helical" evidence="7">
    <location>
        <begin position="63"/>
        <end position="86"/>
    </location>
</feature>
<feature type="transmembrane region" description="Helical" evidence="7">
    <location>
        <begin position="279"/>
        <end position="304"/>
    </location>
</feature>
<feature type="transmembrane region" description="Helical" evidence="7">
    <location>
        <begin position="413"/>
        <end position="436"/>
    </location>
</feature>
<feature type="transmembrane region" description="Helical" evidence="7">
    <location>
        <begin position="353"/>
        <end position="371"/>
    </location>
</feature>
<dbReference type="AlphaFoldDB" id="A0AAD0K5A8"/>
<dbReference type="PROSITE" id="PS50850">
    <property type="entry name" value="MFS"/>
    <property type="match status" value="1"/>
</dbReference>
<keyword evidence="2" id="KW-0813">Transport</keyword>
<evidence type="ECO:0000256" key="4">
    <source>
        <dbReference type="ARBA" id="ARBA00022989"/>
    </source>
</evidence>
<accession>A0AAD0K5A8</accession>
<evidence type="ECO:0000256" key="3">
    <source>
        <dbReference type="ARBA" id="ARBA00022692"/>
    </source>
</evidence>
<feature type="transmembrane region" description="Helical" evidence="7">
    <location>
        <begin position="238"/>
        <end position="258"/>
    </location>
</feature>
<dbReference type="InterPro" id="IPR036259">
    <property type="entry name" value="MFS_trans_sf"/>
</dbReference>
<comment type="subcellular location">
    <subcellularLocation>
        <location evidence="1">Cell membrane</location>
        <topology evidence="1">Multi-pass membrane protein</topology>
    </subcellularLocation>
</comment>
<keyword evidence="5 7" id="KW-0472">Membrane</keyword>
<dbReference type="GeneID" id="32687046"/>
<proteinExistence type="predicted"/>
<keyword evidence="3 7" id="KW-0812">Transmembrane</keyword>
<dbReference type="EMBL" id="CP029604">
    <property type="protein sequence ID" value="AWO82940.1"/>
    <property type="molecule type" value="Genomic_DNA"/>
</dbReference>
<name>A0AAD0K5A8_9ACTN</name>
<dbReference type="KEGG" id="gta:BCM27_04710"/>
<dbReference type="PANTHER" id="PTHR23501">
    <property type="entry name" value="MAJOR FACILITATOR SUPERFAMILY"/>
    <property type="match status" value="1"/>
</dbReference>
<dbReference type="Proteomes" id="UP000247118">
    <property type="component" value="Chromosome"/>
</dbReference>
<feature type="transmembrane region" description="Helical" evidence="7">
    <location>
        <begin position="456"/>
        <end position="477"/>
    </location>
</feature>
<protein>
    <submittedName>
        <fullName evidence="9">MFS transporter</fullName>
    </submittedName>
</protein>
<dbReference type="RefSeq" id="WP_004023228.1">
    <property type="nucleotide sequence ID" value="NZ_CABEIC010000002.1"/>
</dbReference>
<evidence type="ECO:0000256" key="6">
    <source>
        <dbReference type="SAM" id="MobiDB-lite"/>
    </source>
</evidence>
<dbReference type="GO" id="GO:0005886">
    <property type="term" value="C:plasma membrane"/>
    <property type="evidence" value="ECO:0007669"/>
    <property type="project" value="UniProtKB-SubCell"/>
</dbReference>
<sequence>MSTDSAVSPTEEPHEGSQSVGWSPRLVLGLIAIILLLEVFSISYMMVATALPDIAAHFGTNQVAWTVTAFALTGAVVSPLVAKLALIFGKRTMLITCVAVASVGALISALAPTFGILILGRAIFGFLVPCLFLSYLLIRDVFPPRTVPMAISIVTSGMGLIAVPAPFLTGFLLDRYGFRSVFWFFFITTLVLMVVIRALVEESSVRVESRIDLLGAALLGAGVAGVLIAISFGPSWGWAAGSTLMFLAAGIVLLLLWIASARRIANPLIDLKVLCRRSVMLTVTSSGLAYGVSGLFGTLLPTMIMAPVVFDLGYGWGLSAEEFAFFQLPVVIAIVLSGLLAGYLMGRGRTPRVAMIAGMAVNTFGFLLFAIDHSDKNMLLLFGAVVGFGQGMAYAAIPNLVVTIVEVEYQTEAASIVSVAKGLFSSILALVAFTVMNNWYIATSVEGSVFYSYTGFTAAFAIAAAGGGLALLLAIALPRRMATTVSAVAEPARATTH</sequence>
<evidence type="ECO:0000256" key="5">
    <source>
        <dbReference type="ARBA" id="ARBA00023136"/>
    </source>
</evidence>
<evidence type="ECO:0000256" key="2">
    <source>
        <dbReference type="ARBA" id="ARBA00022448"/>
    </source>
</evidence>
<dbReference type="PANTHER" id="PTHR23501:SF197">
    <property type="entry name" value="COMD"/>
    <property type="match status" value="1"/>
</dbReference>
<feature type="transmembrane region" description="Helical" evidence="7">
    <location>
        <begin position="93"/>
        <end position="112"/>
    </location>
</feature>
<keyword evidence="4 7" id="KW-1133">Transmembrane helix</keyword>
<feature type="transmembrane region" description="Helical" evidence="7">
    <location>
        <begin position="212"/>
        <end position="232"/>
    </location>
</feature>
<feature type="transmembrane region" description="Helical" evidence="7">
    <location>
        <begin position="118"/>
        <end position="138"/>
    </location>
</feature>
<dbReference type="GO" id="GO:0022857">
    <property type="term" value="F:transmembrane transporter activity"/>
    <property type="evidence" value="ECO:0007669"/>
    <property type="project" value="InterPro"/>
</dbReference>
<feature type="transmembrane region" description="Helical" evidence="7">
    <location>
        <begin position="324"/>
        <end position="346"/>
    </location>
</feature>
<feature type="transmembrane region" description="Helical" evidence="7">
    <location>
        <begin position="26"/>
        <end position="51"/>
    </location>
</feature>
<organism evidence="9 10">
    <name type="scientific">Gordonia terrae</name>
    <dbReference type="NCBI Taxonomy" id="2055"/>
    <lineage>
        <taxon>Bacteria</taxon>
        <taxon>Bacillati</taxon>
        <taxon>Actinomycetota</taxon>
        <taxon>Actinomycetes</taxon>
        <taxon>Mycobacteriales</taxon>
        <taxon>Gordoniaceae</taxon>
        <taxon>Gordonia</taxon>
    </lineage>
</organism>
<evidence type="ECO:0000256" key="1">
    <source>
        <dbReference type="ARBA" id="ARBA00004651"/>
    </source>
</evidence>
<evidence type="ECO:0000256" key="7">
    <source>
        <dbReference type="SAM" id="Phobius"/>
    </source>
</evidence>
<dbReference type="Gene3D" id="1.20.1250.20">
    <property type="entry name" value="MFS general substrate transporter like domains"/>
    <property type="match status" value="2"/>
</dbReference>
<dbReference type="InterPro" id="IPR011701">
    <property type="entry name" value="MFS"/>
</dbReference>
<reference evidence="9 10" key="1">
    <citation type="submission" date="2018-05" db="EMBL/GenBank/DDBJ databases">
        <title>Complete genome sequence of Gordonia terrae NRRL B-16283.</title>
        <authorList>
            <person name="Garlena R.A."/>
            <person name="Russell D.A."/>
            <person name="Hatfull G.F."/>
        </authorList>
    </citation>
    <scope>NUCLEOTIDE SEQUENCE [LARGE SCALE GENOMIC DNA]</scope>
    <source>
        <strain evidence="9 10">NRRL B-16283</strain>
    </source>
</reference>
<feature type="transmembrane region" description="Helical" evidence="7">
    <location>
        <begin position="181"/>
        <end position="200"/>
    </location>
</feature>
<feature type="transmembrane region" description="Helical" evidence="7">
    <location>
        <begin position="150"/>
        <end position="169"/>
    </location>
</feature>